<dbReference type="EMBL" id="BKCJ010002507">
    <property type="protein sequence ID" value="GEU49036.1"/>
    <property type="molecule type" value="Genomic_DNA"/>
</dbReference>
<gene>
    <name evidence="2" type="ORF">Tci_021014</name>
</gene>
<comment type="caution">
    <text evidence="2">The sequence shown here is derived from an EMBL/GenBank/DDBJ whole genome shotgun (WGS) entry which is preliminary data.</text>
</comment>
<protein>
    <submittedName>
        <fullName evidence="2">Uncharacterized protein</fullName>
    </submittedName>
</protein>
<proteinExistence type="predicted"/>
<feature type="compositionally biased region" description="Polar residues" evidence="1">
    <location>
        <begin position="162"/>
        <end position="172"/>
    </location>
</feature>
<evidence type="ECO:0000256" key="1">
    <source>
        <dbReference type="SAM" id="MobiDB-lite"/>
    </source>
</evidence>
<evidence type="ECO:0000313" key="2">
    <source>
        <dbReference type="EMBL" id="GEU49036.1"/>
    </source>
</evidence>
<organism evidence="2">
    <name type="scientific">Tanacetum cinerariifolium</name>
    <name type="common">Dalmatian daisy</name>
    <name type="synonym">Chrysanthemum cinerariifolium</name>
    <dbReference type="NCBI Taxonomy" id="118510"/>
    <lineage>
        <taxon>Eukaryota</taxon>
        <taxon>Viridiplantae</taxon>
        <taxon>Streptophyta</taxon>
        <taxon>Embryophyta</taxon>
        <taxon>Tracheophyta</taxon>
        <taxon>Spermatophyta</taxon>
        <taxon>Magnoliopsida</taxon>
        <taxon>eudicotyledons</taxon>
        <taxon>Gunneridae</taxon>
        <taxon>Pentapetalae</taxon>
        <taxon>asterids</taxon>
        <taxon>campanulids</taxon>
        <taxon>Asterales</taxon>
        <taxon>Asteraceae</taxon>
        <taxon>Asteroideae</taxon>
        <taxon>Anthemideae</taxon>
        <taxon>Anthemidinae</taxon>
        <taxon>Tanacetum</taxon>
    </lineage>
</organism>
<feature type="region of interest" description="Disordered" evidence="1">
    <location>
        <begin position="299"/>
        <end position="320"/>
    </location>
</feature>
<feature type="region of interest" description="Disordered" evidence="1">
    <location>
        <begin position="135"/>
        <end position="172"/>
    </location>
</feature>
<dbReference type="AlphaFoldDB" id="A0A699GKT8"/>
<feature type="region of interest" description="Disordered" evidence="1">
    <location>
        <begin position="208"/>
        <end position="253"/>
    </location>
</feature>
<accession>A0A699GKT8</accession>
<reference evidence="2" key="1">
    <citation type="journal article" date="2019" name="Sci. Rep.">
        <title>Draft genome of Tanacetum cinerariifolium, the natural source of mosquito coil.</title>
        <authorList>
            <person name="Yamashiro T."/>
            <person name="Shiraishi A."/>
            <person name="Satake H."/>
            <person name="Nakayama K."/>
        </authorList>
    </citation>
    <scope>NUCLEOTIDE SEQUENCE</scope>
</reference>
<sequence length="576" mass="65113">MPSPKHPQQYNEYLVEFWYTTKILPRTNKVWFSTPTRSTKGEVGVNSFRNFIGENHLLTQEISNKDAMIIYCLANGVIIDFVKLIWDDLISKLKKKNKDKCQQLGTEENQPEGPPFTDHMLAIWSTNEPMAFQAPKTTRQADKFEPKGTNPEAKTGRRKKSTPLTMNSHLSKLEATKSSTIIHFKSASGNDASADFIAEADLEKSAPKDLLSQQQDKTKSAGDGLDTVQTRTGTKKEANNEQEFDTSHEFTTSSNEVNKEIKVEDLSELVKNISLEAIDLDTLEDDQYFMVLSDKEEEVHDKPNVETKVTSTPTPPSPKSIKIQELSTQLTKLLVKSLKHELSQLLTDHDFSTSIITELKEIPSKVNDLHRVVKDIKKYMEDLEIKVLGDSKELLEKLEEFQSSLSALTSKIATLEHINPPKTTPQPEEEQVKDKGSLVESLEQKPLKKFVYINEKGETFQMTKEEIKNQKGIVHAIKADAKKYEIKKAKQDLIDLVGLDAVEKMYMDKVKYDVYCLKMLNGRAKGKIKNYNALLKGNGPITLKFYRLDGSEEIIQKFKASDLHLGEIEGNDGGLS</sequence>
<name>A0A699GKT8_TANCI</name>